<dbReference type="GO" id="GO:0006493">
    <property type="term" value="P:protein O-linked glycosylation"/>
    <property type="evidence" value="ECO:0007669"/>
    <property type="project" value="InterPro"/>
</dbReference>
<keyword evidence="3" id="KW-0328">Glycosyltransferase</keyword>
<feature type="transmembrane region" description="Helical" evidence="9">
    <location>
        <begin position="133"/>
        <end position="151"/>
    </location>
</feature>
<evidence type="ECO:0000256" key="4">
    <source>
        <dbReference type="ARBA" id="ARBA00022679"/>
    </source>
</evidence>
<comment type="subcellular location">
    <subcellularLocation>
        <location evidence="1">Cell membrane</location>
        <topology evidence="1">Multi-pass membrane protein</topology>
    </subcellularLocation>
</comment>
<feature type="transmembrane region" description="Helical" evidence="9">
    <location>
        <begin position="396"/>
        <end position="414"/>
    </location>
</feature>
<feature type="transmembrane region" description="Helical" evidence="9">
    <location>
        <begin position="181"/>
        <end position="200"/>
    </location>
</feature>
<evidence type="ECO:0000256" key="5">
    <source>
        <dbReference type="ARBA" id="ARBA00022692"/>
    </source>
</evidence>
<feature type="transmembrane region" description="Helical" evidence="9">
    <location>
        <begin position="451"/>
        <end position="469"/>
    </location>
</feature>
<dbReference type="STRING" id="1653334.GA0071312_1353"/>
<feature type="region of interest" description="Disordered" evidence="8">
    <location>
        <begin position="1"/>
        <end position="25"/>
    </location>
</feature>
<feature type="transmembrane region" description="Helical" evidence="9">
    <location>
        <begin position="363"/>
        <end position="384"/>
    </location>
</feature>
<feature type="transmembrane region" description="Helical" evidence="9">
    <location>
        <begin position="308"/>
        <end position="331"/>
    </location>
</feature>
<keyword evidence="14" id="KW-1185">Reference proteome</keyword>
<evidence type="ECO:0000313" key="14">
    <source>
        <dbReference type="Proteomes" id="UP000182800"/>
    </source>
</evidence>
<dbReference type="PANTHER" id="PTHR33908">
    <property type="entry name" value="MANNOSYLTRANSFERASE YKCB-RELATED"/>
    <property type="match status" value="1"/>
</dbReference>
<feature type="transmembrane region" description="Helical" evidence="9">
    <location>
        <begin position="252"/>
        <end position="275"/>
    </location>
</feature>
<feature type="domain" description="ArnT-like N-terminal" evidence="10">
    <location>
        <begin position="49"/>
        <end position="274"/>
    </location>
</feature>
<feature type="transmembrane region" description="Helical" evidence="9">
    <location>
        <begin position="338"/>
        <end position="357"/>
    </location>
</feature>
<evidence type="ECO:0000259" key="10">
    <source>
        <dbReference type="Pfam" id="PF02366"/>
    </source>
</evidence>
<sequence>MTMPRESSAFSRDVIDAPSRAQPQQGRGLAGRLMLFVEGGHARACALLMLIACICFLPGITFLQPMDRDEPRYTQATKQMLETGDFIDIRFQDEARHKKPVGIYWMQAASVSVAEMLGVPEARTNVAIYRVPSILGALGAVLATYWAGLALARRREAFLAAAFMAASLILMVEARLAKTDAMLLACIVVAMGALARAYLVRGAAILPWAHVLLFWGAIGLGVLIKGPVILLFAGLAAVTLSIRERSLDWLRALRPGIGILIALAIAAPWFIAIGWRAGADFFAASAGQDMLGKLGTAQIYHWAPPGTYLALFFVTFWPAAILASIAVPFAWANRRVDVVAFLLAWIVPGWIVFELVPTKLPHYVMPVYPAIAILTAMAISHGFVGPHRPLARPVGIFLAFVPLVLVIALPIAGIQLGDGTLLFGMPLVVVAALIGLFAWRQFLKGRVVPAALTAVASAMVLSIGVFQFVQPLLRSLQVSPDLAAVARSLDCADPAFGTLGYREPSLVFLVGTDLAMLNSGADAVSFLEGGDCRMVFVESRQQEPFIAALRESEVTPALLTRVEGFNINGGRALDIGVYRVAP</sequence>
<keyword evidence="5 9" id="KW-0812">Transmembrane</keyword>
<dbReference type="Proteomes" id="UP000050497">
    <property type="component" value="Unassembled WGS sequence"/>
</dbReference>
<evidence type="ECO:0000256" key="8">
    <source>
        <dbReference type="SAM" id="MobiDB-lite"/>
    </source>
</evidence>
<evidence type="ECO:0000313" key="12">
    <source>
        <dbReference type="EMBL" id="SCC80207.1"/>
    </source>
</evidence>
<dbReference type="RefSeq" id="WP_074444325.1">
    <property type="nucleotide sequence ID" value="NZ_FMBM01000002.1"/>
</dbReference>
<organism evidence="11 13">
    <name type="scientific">Saliniramus fredricksonii</name>
    <dbReference type="NCBI Taxonomy" id="1653334"/>
    <lineage>
        <taxon>Bacteria</taxon>
        <taxon>Pseudomonadati</taxon>
        <taxon>Pseudomonadota</taxon>
        <taxon>Alphaproteobacteria</taxon>
        <taxon>Hyphomicrobiales</taxon>
        <taxon>Salinarimonadaceae</taxon>
        <taxon>Saliniramus</taxon>
    </lineage>
</organism>
<dbReference type="EMBL" id="FMBM01000002">
    <property type="protein sequence ID" value="SCC80207.1"/>
    <property type="molecule type" value="Genomic_DNA"/>
</dbReference>
<dbReference type="GO" id="GO:0009103">
    <property type="term" value="P:lipopolysaccharide biosynthetic process"/>
    <property type="evidence" value="ECO:0007669"/>
    <property type="project" value="TreeGrafter"/>
</dbReference>
<evidence type="ECO:0000313" key="13">
    <source>
        <dbReference type="Proteomes" id="UP000050497"/>
    </source>
</evidence>
<keyword evidence="2" id="KW-1003">Cell membrane</keyword>
<dbReference type="GO" id="GO:0010041">
    <property type="term" value="P:response to iron(III) ion"/>
    <property type="evidence" value="ECO:0007669"/>
    <property type="project" value="TreeGrafter"/>
</dbReference>
<dbReference type="InterPro" id="IPR050297">
    <property type="entry name" value="LipidA_mod_glycosyltrf_83"/>
</dbReference>
<accession>A0A0P7XVY0</accession>
<comment type="caution">
    <text evidence="11">The sequence shown here is derived from an EMBL/GenBank/DDBJ whole genome shotgun (WGS) entry which is preliminary data.</text>
</comment>
<keyword evidence="7 9" id="KW-0472">Membrane</keyword>
<dbReference type="Pfam" id="PF02366">
    <property type="entry name" value="PMT"/>
    <property type="match status" value="1"/>
</dbReference>
<keyword evidence="6 9" id="KW-1133">Transmembrane helix</keyword>
<protein>
    <submittedName>
        <fullName evidence="11 12">4-amino-4-deoxy-L-arabinose transferase</fullName>
    </submittedName>
</protein>
<evidence type="ECO:0000256" key="6">
    <source>
        <dbReference type="ARBA" id="ARBA00022989"/>
    </source>
</evidence>
<gene>
    <name evidence="12" type="ORF">GA0071312_1353</name>
    <name evidence="11" type="ORF">HLUCCO17_05840</name>
</gene>
<proteinExistence type="predicted"/>
<reference evidence="12 14" key="2">
    <citation type="submission" date="2016-08" db="EMBL/GenBank/DDBJ databases">
        <authorList>
            <person name="Varghese N."/>
            <person name="Submissions Spin"/>
        </authorList>
    </citation>
    <scope>NUCLEOTIDE SEQUENCE [LARGE SCALE GENOMIC DNA]</scope>
    <source>
        <strain evidence="12 14">HL-109</strain>
    </source>
</reference>
<dbReference type="Proteomes" id="UP000182800">
    <property type="component" value="Unassembled WGS sequence"/>
</dbReference>
<feature type="transmembrane region" description="Helical" evidence="9">
    <location>
        <begin position="212"/>
        <end position="240"/>
    </location>
</feature>
<evidence type="ECO:0000313" key="11">
    <source>
        <dbReference type="EMBL" id="KPQ11708.1"/>
    </source>
</evidence>
<dbReference type="InterPro" id="IPR003342">
    <property type="entry name" value="ArnT-like_N"/>
</dbReference>
<dbReference type="PATRIC" id="fig|1653334.4.peg.2237"/>
<evidence type="ECO:0000256" key="2">
    <source>
        <dbReference type="ARBA" id="ARBA00022475"/>
    </source>
</evidence>
<dbReference type="GO" id="GO:0005886">
    <property type="term" value="C:plasma membrane"/>
    <property type="evidence" value="ECO:0007669"/>
    <property type="project" value="UniProtKB-SubCell"/>
</dbReference>
<dbReference type="PANTHER" id="PTHR33908:SF3">
    <property type="entry name" value="UNDECAPRENYL PHOSPHATE-ALPHA-4-AMINO-4-DEOXY-L-ARABINOSE ARABINOSYL TRANSFERASE"/>
    <property type="match status" value="1"/>
</dbReference>
<dbReference type="GO" id="GO:0000030">
    <property type="term" value="F:mannosyltransferase activity"/>
    <property type="evidence" value="ECO:0007669"/>
    <property type="project" value="InterPro"/>
</dbReference>
<dbReference type="GO" id="GO:0016763">
    <property type="term" value="F:pentosyltransferase activity"/>
    <property type="evidence" value="ECO:0007669"/>
    <property type="project" value="TreeGrafter"/>
</dbReference>
<dbReference type="AlphaFoldDB" id="A0A0P7XVY0"/>
<dbReference type="EMBL" id="LJSX01000006">
    <property type="protein sequence ID" value="KPQ11708.1"/>
    <property type="molecule type" value="Genomic_DNA"/>
</dbReference>
<evidence type="ECO:0000256" key="7">
    <source>
        <dbReference type="ARBA" id="ARBA00023136"/>
    </source>
</evidence>
<feature type="transmembrane region" description="Helical" evidence="9">
    <location>
        <begin position="420"/>
        <end position="439"/>
    </location>
</feature>
<feature type="transmembrane region" description="Helical" evidence="9">
    <location>
        <begin position="41"/>
        <end position="63"/>
    </location>
</feature>
<evidence type="ECO:0000256" key="3">
    <source>
        <dbReference type="ARBA" id="ARBA00022676"/>
    </source>
</evidence>
<reference evidence="11 13" key="1">
    <citation type="submission" date="2015-09" db="EMBL/GenBank/DDBJ databases">
        <title>Identification and resolution of microdiversity through metagenomic sequencing of parallel consortia.</title>
        <authorList>
            <person name="Nelson W.C."/>
            <person name="Romine M.F."/>
            <person name="Lindemann S.R."/>
        </authorList>
    </citation>
    <scope>NUCLEOTIDE SEQUENCE [LARGE SCALE GENOMIC DNA]</scope>
    <source>
        <strain evidence="11">HL-109</strain>
    </source>
</reference>
<name>A0A0P7XVY0_9HYPH</name>
<evidence type="ECO:0000256" key="9">
    <source>
        <dbReference type="SAM" id="Phobius"/>
    </source>
</evidence>
<keyword evidence="4 11" id="KW-0808">Transferase</keyword>
<evidence type="ECO:0000256" key="1">
    <source>
        <dbReference type="ARBA" id="ARBA00004651"/>
    </source>
</evidence>
<feature type="transmembrane region" description="Helical" evidence="9">
    <location>
        <begin position="157"/>
        <end position="174"/>
    </location>
</feature>